<name>A0A5C1QPT8_9SPIO</name>
<dbReference type="Gene3D" id="1.25.40.920">
    <property type="entry name" value="TRAP transporter T-component"/>
    <property type="match status" value="2"/>
</dbReference>
<dbReference type="RefSeq" id="WP_149487433.1">
    <property type="nucleotide sequence ID" value="NZ_CP036150.1"/>
</dbReference>
<dbReference type="Proteomes" id="UP000324209">
    <property type="component" value="Chromosome"/>
</dbReference>
<evidence type="ECO:0000313" key="2">
    <source>
        <dbReference type="Proteomes" id="UP000324209"/>
    </source>
</evidence>
<dbReference type="OrthoDB" id="356798at2"/>
<organism evidence="1 2">
    <name type="scientific">Oceanispirochaeta crateris</name>
    <dbReference type="NCBI Taxonomy" id="2518645"/>
    <lineage>
        <taxon>Bacteria</taxon>
        <taxon>Pseudomonadati</taxon>
        <taxon>Spirochaetota</taxon>
        <taxon>Spirochaetia</taxon>
        <taxon>Spirochaetales</taxon>
        <taxon>Spirochaetaceae</taxon>
        <taxon>Oceanispirochaeta</taxon>
    </lineage>
</organism>
<keyword evidence="2" id="KW-1185">Reference proteome</keyword>
<dbReference type="EMBL" id="CP036150">
    <property type="protein sequence ID" value="QEN09358.1"/>
    <property type="molecule type" value="Genomic_DNA"/>
</dbReference>
<dbReference type="AlphaFoldDB" id="A0A5C1QPT8"/>
<dbReference type="Pfam" id="PF16811">
    <property type="entry name" value="TAtT"/>
    <property type="match status" value="2"/>
</dbReference>
<protein>
    <submittedName>
        <fullName evidence="1">Uncharacterized protein</fullName>
    </submittedName>
</protein>
<dbReference type="PROSITE" id="PS51257">
    <property type="entry name" value="PROKAR_LIPOPROTEIN"/>
    <property type="match status" value="1"/>
</dbReference>
<dbReference type="KEGG" id="ock:EXM22_15740"/>
<dbReference type="InterPro" id="IPR038537">
    <property type="entry name" value="TatT_sf"/>
</dbReference>
<sequence>MKKGIHFSIYLMLFSSFFLGSCRSVEKVAVSRLSDMLSSDAGASAFTRDNDPQLVADALPFALKMYELLMEMNPEDSALRLAAGKAFIMYANGFIQTPASMLSDDDYEEQQAMLERAGLMYIRGRNYVLESLYMEIKDGETLVEQDLAEFLEKSGKKQVPHLYWAAAGDFGAFSCDPFDMEQGQELYKSFAFLYRALEVDEAYADGSIHDLLMTLWASLPRSIIDNAFLETAESAGLFASGYYEKFQISQDAEARSRFHFEKAIDLSEGKNPGTYISMALSYPVMKQNYDEFESLLLKALEQDPYENPDTQLMVLIYQKRAAWLLDHREDYFLMDF</sequence>
<dbReference type="InterPro" id="IPR031823">
    <property type="entry name" value="TatT"/>
</dbReference>
<evidence type="ECO:0000313" key="1">
    <source>
        <dbReference type="EMBL" id="QEN09358.1"/>
    </source>
</evidence>
<proteinExistence type="predicted"/>
<accession>A0A5C1QPT8</accession>
<reference evidence="1 2" key="1">
    <citation type="submission" date="2019-02" db="EMBL/GenBank/DDBJ databases">
        <title>Complete Genome Sequence and Methylome Analysis of free living Spirochaetas.</title>
        <authorList>
            <person name="Fomenkov A."/>
            <person name="Dubinina G."/>
            <person name="Leshcheva N."/>
            <person name="Mikheeva N."/>
            <person name="Grabovich M."/>
            <person name="Vincze T."/>
            <person name="Roberts R.J."/>
        </authorList>
    </citation>
    <scope>NUCLEOTIDE SEQUENCE [LARGE SCALE GENOMIC DNA]</scope>
    <source>
        <strain evidence="1 2">K2</strain>
    </source>
</reference>
<gene>
    <name evidence="1" type="ORF">EXM22_15740</name>
</gene>